<reference evidence="11" key="1">
    <citation type="submission" date="2020-02" db="EMBL/GenBank/DDBJ databases">
        <authorList>
            <person name="Palmer J.M."/>
        </authorList>
    </citation>
    <scope>NUCLEOTIDE SEQUENCE</scope>
    <source>
        <strain evidence="11">EPUS1.4</strain>
        <tissue evidence="11">Thallus</tissue>
    </source>
</reference>
<comment type="subunit">
    <text evidence="8">Component of the oligosaccharyltransferase (OST) complex.</text>
</comment>
<protein>
    <recommendedName>
        <fullName evidence="8">Dolichyl-diphosphooligosaccharide--protein glycosyltransferase subunit WBP1</fullName>
        <shortName evidence="8">Oligosaccharyl transferase subunit WBP1</shortName>
    </recommendedName>
</protein>
<dbReference type="AlphaFoldDB" id="A0A8H7AS78"/>
<feature type="domain" description="OST48 middle" evidence="10">
    <location>
        <begin position="316"/>
        <end position="449"/>
    </location>
</feature>
<dbReference type="Pfam" id="PF03345">
    <property type="entry name" value="OST48_N"/>
    <property type="match status" value="1"/>
</dbReference>
<comment type="pathway">
    <text evidence="2 8">Protein modification; protein glycosylation.</text>
</comment>
<dbReference type="Proteomes" id="UP000606974">
    <property type="component" value="Unassembled WGS sequence"/>
</dbReference>
<keyword evidence="7" id="KW-0472">Membrane</keyword>
<keyword evidence="4" id="KW-0812">Transmembrane</keyword>
<evidence type="ECO:0000256" key="7">
    <source>
        <dbReference type="ARBA" id="ARBA00023136"/>
    </source>
</evidence>
<comment type="function">
    <text evidence="8">Subunit of the oligosaccharyl transferase (OST) complex that catalyzes the initial transfer of a defined glycan (Glc(3)Man(9)GlcNAc(2) in eukaryotes) from the lipid carrier dolichol-pyrophosphate to an asparagine residue within an Asn-X-Ser/Thr consensus motif in nascent polypeptide chains, the first step in protein N-glycosylation. N-glycosylation occurs cotranslationally and the complex associates with the Sec61 complex at the channel-forming translocon complex that mediates protein translocation across the endoplasmic reticulum (ER).</text>
</comment>
<evidence type="ECO:0000256" key="6">
    <source>
        <dbReference type="ARBA" id="ARBA00022989"/>
    </source>
</evidence>
<dbReference type="GO" id="GO:0018279">
    <property type="term" value="P:protein N-linked glycosylation via asparagine"/>
    <property type="evidence" value="ECO:0007669"/>
    <property type="project" value="UniProtKB-UniRule"/>
</dbReference>
<dbReference type="PANTHER" id="PTHR10830:SF0">
    <property type="entry name" value="DOLICHYL-DIPHOSPHOOLIGOSACCHARIDE--PROTEIN GLYCOSYLTRANSFERASE 48 KDA SUBUNIT"/>
    <property type="match status" value="1"/>
</dbReference>
<evidence type="ECO:0000256" key="5">
    <source>
        <dbReference type="ARBA" id="ARBA00022824"/>
    </source>
</evidence>
<keyword evidence="6" id="KW-1133">Transmembrane helix</keyword>
<evidence type="ECO:0000259" key="9">
    <source>
        <dbReference type="Pfam" id="PF03345"/>
    </source>
</evidence>
<feature type="domain" description="OST48 N-terminal" evidence="9">
    <location>
        <begin position="25"/>
        <end position="282"/>
    </location>
</feature>
<evidence type="ECO:0000256" key="4">
    <source>
        <dbReference type="ARBA" id="ARBA00022692"/>
    </source>
</evidence>
<dbReference type="InterPro" id="IPR055457">
    <property type="entry name" value="OST48_N"/>
</dbReference>
<evidence type="ECO:0000256" key="3">
    <source>
        <dbReference type="ARBA" id="ARBA00008743"/>
    </source>
</evidence>
<dbReference type="PANTHER" id="PTHR10830">
    <property type="entry name" value="DOLICHYL-DIPHOSPHOOLIGOSACCHARIDE--PROTEIN GLYCOSYLTRANSFERASE 48 KDA SUBUNIT"/>
    <property type="match status" value="1"/>
</dbReference>
<keyword evidence="8" id="KW-0732">Signal</keyword>
<accession>A0A8H7AS78</accession>
<evidence type="ECO:0000256" key="2">
    <source>
        <dbReference type="ARBA" id="ARBA00004922"/>
    </source>
</evidence>
<proteinExistence type="inferred from homology"/>
<keyword evidence="5 8" id="KW-0256">Endoplasmic reticulum</keyword>
<comment type="similarity">
    <text evidence="3 8">Belongs to the DDOST 48 kDa subunit family.</text>
</comment>
<gene>
    <name evidence="11" type="ORF">GJ744_000173</name>
</gene>
<dbReference type="InterPro" id="IPR055459">
    <property type="entry name" value="OST48_MD"/>
</dbReference>
<organism evidence="11 12">
    <name type="scientific">Endocarpon pusillum</name>
    <dbReference type="NCBI Taxonomy" id="364733"/>
    <lineage>
        <taxon>Eukaryota</taxon>
        <taxon>Fungi</taxon>
        <taxon>Dikarya</taxon>
        <taxon>Ascomycota</taxon>
        <taxon>Pezizomycotina</taxon>
        <taxon>Eurotiomycetes</taxon>
        <taxon>Chaetothyriomycetidae</taxon>
        <taxon>Verrucariales</taxon>
        <taxon>Verrucariaceae</taxon>
        <taxon>Endocarpon</taxon>
    </lineage>
</organism>
<feature type="chain" id="PRO_5034263722" description="Dolichyl-diphosphooligosaccharide--protein glycosyltransferase subunit WBP1" evidence="8">
    <location>
        <begin position="19"/>
        <end position="534"/>
    </location>
</feature>
<comment type="subcellular location">
    <subcellularLocation>
        <location evidence="8">Endoplasmic reticulum membrane</location>
        <topology evidence="8">Single-pass type I membrane protein</topology>
    </subcellularLocation>
    <subcellularLocation>
        <location evidence="1">Membrane</location>
        <topology evidence="1">Single-pass type I membrane protein</topology>
    </subcellularLocation>
</comment>
<keyword evidence="12" id="KW-1185">Reference proteome</keyword>
<dbReference type="GO" id="GO:0008250">
    <property type="term" value="C:oligosaccharyltransferase complex"/>
    <property type="evidence" value="ECO:0007669"/>
    <property type="project" value="TreeGrafter"/>
</dbReference>
<evidence type="ECO:0000259" key="10">
    <source>
        <dbReference type="Pfam" id="PF23358"/>
    </source>
</evidence>
<dbReference type="EMBL" id="JAACFV010000001">
    <property type="protein sequence ID" value="KAF7514403.1"/>
    <property type="molecule type" value="Genomic_DNA"/>
</dbReference>
<feature type="signal peptide" evidence="8">
    <location>
        <begin position="1"/>
        <end position="18"/>
    </location>
</feature>
<evidence type="ECO:0000256" key="1">
    <source>
        <dbReference type="ARBA" id="ARBA00004479"/>
    </source>
</evidence>
<evidence type="ECO:0000313" key="11">
    <source>
        <dbReference type="EMBL" id="KAF7514403.1"/>
    </source>
</evidence>
<evidence type="ECO:0000313" key="12">
    <source>
        <dbReference type="Proteomes" id="UP000606974"/>
    </source>
</evidence>
<dbReference type="UniPathway" id="UPA00378"/>
<sequence length="534" mass="58943">MRNLLPFLLVAILGLVQALSSTGNRLLVVLEEQSEKASFSQFWADLEARGYKISFESPKNERLSLFKLGERSYDHLLLTPPKSKGYGPALTPKILLDFINGGGNILLALSANSPTPAAISSLLLELDIHLSPDRSSLVVDHFNHDISTAAEKHDVLLVPRPKALRPDVKNYFGGDGVVAVPRAVGQTLGNDSPLLAPILIAPETAYSYNPKEESESVEDPFATGGQLALITAMQARNSARFTVLGSLEILENQWFEASIKALDGKSKKTVNREFAKQLSAWTFKETGLLKVGNIDHYEISGLSRKGGNASQIGYLNPAIYRIKNEVAFSIEISEYELDHYVPFTVPAGDALQLEFTMLSPYQRLPLLPTTQTPNSTIFSTSFTVPDQHGIFTFKVNYKRPFLSYLEEKRTVTVRHFAHDEWPRSWAITGGWPWIAGLWSVVTAFLAFYQIAWGQIDSSICCVLQGQCRPFTSQDNVLCSTSSIKPGATALSTSAVANNFDPTFIWHQTLLLAHGINLRSTATIKRRHDDDATAC</sequence>
<evidence type="ECO:0000256" key="8">
    <source>
        <dbReference type="RuleBase" id="RU361142"/>
    </source>
</evidence>
<dbReference type="OrthoDB" id="29105at2759"/>
<dbReference type="InterPro" id="IPR005013">
    <property type="entry name" value="DDOST_48_kDa_subunit"/>
</dbReference>
<name>A0A8H7AS78_9EURO</name>
<comment type="caution">
    <text evidence="11">The sequence shown here is derived from an EMBL/GenBank/DDBJ whole genome shotgun (WGS) entry which is preliminary data.</text>
</comment>
<dbReference type="Pfam" id="PF23358">
    <property type="entry name" value="OST48_MD"/>
    <property type="match status" value="1"/>
</dbReference>